<gene>
    <name evidence="1" type="ORF">UFOPK2399_00111</name>
</gene>
<proteinExistence type="predicted"/>
<accession>A0A6J6NBA8</accession>
<dbReference type="AlphaFoldDB" id="A0A6J6NBA8"/>
<evidence type="ECO:0000313" key="1">
    <source>
        <dbReference type="EMBL" id="CAB4683449.1"/>
    </source>
</evidence>
<dbReference type="InterPro" id="IPR036265">
    <property type="entry name" value="HIT-like_sf"/>
</dbReference>
<dbReference type="InterPro" id="IPR053177">
    <property type="entry name" value="ADP-glucose_phosphorylase"/>
</dbReference>
<dbReference type="EMBL" id="CAEZXP010000001">
    <property type="protein sequence ID" value="CAB4683449.1"/>
    <property type="molecule type" value="Genomic_DNA"/>
</dbReference>
<sequence length="253" mass="27614">MAFAPARATRPGAHGAVDNPDLCPFCVGHEHDTAVERLRLGDGPAGWDVRVVDNLYPALRHHEVVVHGWEHRTRFAELPDETLNRVAAAWQRRASDAGGTVFPYVNEGLTAGSSQTHSHSQLAWLPTPPPAVLVERGLPTVERAFERDGLVVGAATSPRSDYELQIAPANWEPEGLRSDLLGPALCLAAECLRRLDTILGRAVPFNIWLHEGSRWHLELVPRLTTPAGLELGAGVWTVTVDPVDAARRLRDAT</sequence>
<name>A0A6J6NBA8_9ZZZZ</name>
<dbReference type="PANTHER" id="PTHR42763:SF2">
    <property type="entry name" value="ADP-GLUCOSE PHOSPHORYLASE"/>
    <property type="match status" value="1"/>
</dbReference>
<protein>
    <submittedName>
        <fullName evidence="1">Unannotated protein</fullName>
    </submittedName>
</protein>
<dbReference type="SUPFAM" id="SSF54197">
    <property type="entry name" value="HIT-like"/>
    <property type="match status" value="2"/>
</dbReference>
<reference evidence="1" key="1">
    <citation type="submission" date="2020-05" db="EMBL/GenBank/DDBJ databases">
        <authorList>
            <person name="Chiriac C."/>
            <person name="Salcher M."/>
            <person name="Ghai R."/>
            <person name="Kavagutti S V."/>
        </authorList>
    </citation>
    <scope>NUCLEOTIDE SEQUENCE</scope>
</reference>
<dbReference type="PANTHER" id="PTHR42763">
    <property type="entry name" value="ADP-GLUCOSE PHOSPHORYLASE"/>
    <property type="match status" value="1"/>
</dbReference>
<dbReference type="Gene3D" id="3.30.428.10">
    <property type="entry name" value="HIT-like"/>
    <property type="match status" value="3"/>
</dbReference>
<organism evidence="1">
    <name type="scientific">freshwater metagenome</name>
    <dbReference type="NCBI Taxonomy" id="449393"/>
    <lineage>
        <taxon>unclassified sequences</taxon>
        <taxon>metagenomes</taxon>
        <taxon>ecological metagenomes</taxon>
    </lineage>
</organism>